<accession>A0A8H4KPX6</accession>
<dbReference type="InterPro" id="IPR001466">
    <property type="entry name" value="Beta-lactam-related"/>
</dbReference>
<dbReference type="InterPro" id="IPR051478">
    <property type="entry name" value="Beta-lactamase-like_AB/R"/>
</dbReference>
<reference evidence="5" key="1">
    <citation type="submission" date="2020-01" db="EMBL/GenBank/DDBJ databases">
        <title>Identification and distribution of gene clusters putatively required for synthesis of sphingolipid metabolism inhibitors in phylogenetically diverse species of the filamentous fungus Fusarium.</title>
        <authorList>
            <person name="Kim H.-S."/>
            <person name="Busman M."/>
            <person name="Brown D.W."/>
            <person name="Divon H."/>
            <person name="Uhlig S."/>
            <person name="Proctor R.H."/>
        </authorList>
    </citation>
    <scope>NUCLEOTIDE SEQUENCE</scope>
    <source>
        <strain evidence="5">NRRL 53441</strain>
    </source>
</reference>
<dbReference type="OrthoDB" id="10250282at2759"/>
<comment type="similarity">
    <text evidence="1">Belongs to the beta-lactamase family.</text>
</comment>
<evidence type="ECO:0000256" key="1">
    <source>
        <dbReference type="ARBA" id="ARBA00038473"/>
    </source>
</evidence>
<evidence type="ECO:0000313" key="5">
    <source>
        <dbReference type="EMBL" id="KAF4455122.1"/>
    </source>
</evidence>
<evidence type="ECO:0000259" key="3">
    <source>
        <dbReference type="Pfam" id="PF00144"/>
    </source>
</evidence>
<dbReference type="InterPro" id="IPR012338">
    <property type="entry name" value="Beta-lactam/transpept-like"/>
</dbReference>
<feature type="domain" description="Beta-lactamase-like ARB-00930-like C-terminal" evidence="4">
    <location>
        <begin position="406"/>
        <end position="537"/>
    </location>
</feature>
<keyword evidence="6" id="KW-1185">Reference proteome</keyword>
<dbReference type="EMBL" id="JAADJG010000105">
    <property type="protein sequence ID" value="KAF4455122.1"/>
    <property type="molecule type" value="Genomic_DNA"/>
</dbReference>
<keyword evidence="2" id="KW-0732">Signal</keyword>
<evidence type="ECO:0000313" key="6">
    <source>
        <dbReference type="Proteomes" id="UP000605986"/>
    </source>
</evidence>
<dbReference type="Pfam" id="PF00144">
    <property type="entry name" value="Beta-lactamase"/>
    <property type="match status" value="1"/>
</dbReference>
<sequence length="538" mass="59276">MKINWFYFLGAAWLSLARPYCPPTGPVLPPPDISSNSNLTRILNDALEKLVKSGTWNATTTSFSVQLTSSKETFFNFHHTAPKINSTGVKKVDGKTIYRVASVTKVFTTLALLLQGNINLDDSITKYVPELSEVDQYKVITLRMLASQISGVHRDGYTFDLAATYPPKLLNNMGFPDAQLPHNVPVCDTVDGPRCTRSHLKNNNLVWQPGQRAAYSNPAFILLGFALENMTGIGYNEIIAEQISKPLGLSTAVDFTLQDVSRAIVPIDGGSKWVEMPLGNNNATAGLYATPDDLARFVRGILNHKLLSHPKTNSWLQPTEFTSSLNSAVGMPWEVFRTVSLTPLPRPVDVFTKSGNFGTYAAYIALIPEYDVGFTINAAGVDSYIASLALLHQVTAKTIPIMEQLARSQARSRYAGRYLGNSSSLVLSVDEGPGLSIKEWTSNGKSILKAWDQLQGDGTGRNDARIYPIGNDERWRVTFETNSDEESTSPFDNSCHTWFQVDQFRYQRLPVDEVDFIVAGGKVKGLVVPGLKQDLTKV</sequence>
<dbReference type="PANTHER" id="PTHR22935:SF95">
    <property type="entry name" value="BETA-LACTAMASE-LIKE 1-RELATED"/>
    <property type="match status" value="1"/>
</dbReference>
<dbReference type="Gene3D" id="3.40.710.10">
    <property type="entry name" value="DD-peptidase/beta-lactamase superfamily"/>
    <property type="match status" value="1"/>
</dbReference>
<dbReference type="InterPro" id="IPR058664">
    <property type="entry name" value="ARB_00930-like_C"/>
</dbReference>
<dbReference type="AlphaFoldDB" id="A0A8H4KPX6"/>
<dbReference type="PANTHER" id="PTHR22935">
    <property type="entry name" value="PENICILLIN-BINDING PROTEIN"/>
    <property type="match status" value="1"/>
</dbReference>
<gene>
    <name evidence="5" type="ORF">F53441_2487</name>
</gene>
<evidence type="ECO:0000259" key="4">
    <source>
        <dbReference type="Pfam" id="PF26335"/>
    </source>
</evidence>
<feature type="signal peptide" evidence="2">
    <location>
        <begin position="1"/>
        <end position="17"/>
    </location>
</feature>
<dbReference type="Pfam" id="PF26335">
    <property type="entry name" value="ARB_00930_C"/>
    <property type="match status" value="1"/>
</dbReference>
<dbReference type="SUPFAM" id="SSF56601">
    <property type="entry name" value="beta-lactamase/transpeptidase-like"/>
    <property type="match status" value="1"/>
</dbReference>
<evidence type="ECO:0000256" key="2">
    <source>
        <dbReference type="SAM" id="SignalP"/>
    </source>
</evidence>
<protein>
    <submittedName>
        <fullName evidence="5">Beta-lactamase/transpeptidase-like protein</fullName>
    </submittedName>
</protein>
<feature type="chain" id="PRO_5034937773" evidence="2">
    <location>
        <begin position="18"/>
        <end position="538"/>
    </location>
</feature>
<organism evidence="5 6">
    <name type="scientific">Fusarium austroafricanum</name>
    <dbReference type="NCBI Taxonomy" id="2364996"/>
    <lineage>
        <taxon>Eukaryota</taxon>
        <taxon>Fungi</taxon>
        <taxon>Dikarya</taxon>
        <taxon>Ascomycota</taxon>
        <taxon>Pezizomycotina</taxon>
        <taxon>Sordariomycetes</taxon>
        <taxon>Hypocreomycetidae</taxon>
        <taxon>Hypocreales</taxon>
        <taxon>Nectriaceae</taxon>
        <taxon>Fusarium</taxon>
        <taxon>Fusarium concolor species complex</taxon>
    </lineage>
</organism>
<dbReference type="Proteomes" id="UP000605986">
    <property type="component" value="Unassembled WGS sequence"/>
</dbReference>
<comment type="caution">
    <text evidence="5">The sequence shown here is derived from an EMBL/GenBank/DDBJ whole genome shotgun (WGS) entry which is preliminary data.</text>
</comment>
<proteinExistence type="inferred from homology"/>
<name>A0A8H4KPX6_9HYPO</name>
<feature type="domain" description="Beta-lactamase-related" evidence="3">
    <location>
        <begin position="89"/>
        <end position="378"/>
    </location>
</feature>